<dbReference type="KEGG" id="ptan:CRYO30217_02059"/>
<reference evidence="1" key="1">
    <citation type="submission" date="2021-04" db="EMBL/GenBank/DDBJ databases">
        <authorList>
            <person name="Rodrigo-Torres L."/>
            <person name="Arahal R. D."/>
            <person name="Lucena T."/>
        </authorList>
    </citation>
    <scope>NUCLEOTIDE SEQUENCE</scope>
    <source>
        <strain evidence="1">AS29M-1</strain>
    </source>
</reference>
<keyword evidence="2" id="KW-1185">Reference proteome</keyword>
<proteinExistence type="predicted"/>
<dbReference type="RefSeq" id="WP_258542269.1">
    <property type="nucleotide sequence ID" value="NZ_OU015584.1"/>
</dbReference>
<dbReference type="EMBL" id="OU015584">
    <property type="protein sequence ID" value="CAG5082979.1"/>
    <property type="molecule type" value="Genomic_DNA"/>
</dbReference>
<protein>
    <submittedName>
        <fullName evidence="1">Uncharacterized protein</fullName>
    </submittedName>
</protein>
<dbReference type="AlphaFoldDB" id="A0A916NS42"/>
<evidence type="ECO:0000313" key="1">
    <source>
        <dbReference type="EMBL" id="CAG5082979.1"/>
    </source>
</evidence>
<organism evidence="1 2">
    <name type="scientific">Parvicella tangerina</name>
    <dbReference type="NCBI Taxonomy" id="2829795"/>
    <lineage>
        <taxon>Bacteria</taxon>
        <taxon>Pseudomonadati</taxon>
        <taxon>Bacteroidota</taxon>
        <taxon>Flavobacteriia</taxon>
        <taxon>Flavobacteriales</taxon>
        <taxon>Parvicellaceae</taxon>
        <taxon>Parvicella</taxon>
    </lineage>
</organism>
<evidence type="ECO:0000313" key="2">
    <source>
        <dbReference type="Proteomes" id="UP000683507"/>
    </source>
</evidence>
<name>A0A916NS42_9FLAO</name>
<accession>A0A916NS42</accession>
<gene>
    <name evidence="1" type="ORF">CRYO30217_02059</name>
</gene>
<dbReference type="Proteomes" id="UP000683507">
    <property type="component" value="Chromosome"/>
</dbReference>
<sequence>MKNLLIILLTVISIRFSFGQDVNIDNYQNDCDSGLEMPAVTHVLSNKSLITLTEIVEKTKIGAKEYSPKGEKSFLMTLADSTMKLEKVIHIKSDNYTTGALINSNESDEVVIVGTFSGTSITVNDKKYGVIDPTEGIHTFLIRFDNEMNISYVELIESNGRMTEPIAVEITNDGNVFIGLKFSQGGITTGLTHIESHTTDEFDYEHILISYNKVGEQVFYQSFYNPKGDNRNIYMTDIEIDGNDVYVLGNFKGEVQLDNSTIGKWNTNSVFLSAYNRIGVRKNSTIISNAEAFDIEILQGKYYLLGKTSIQGEDIMSYHPNFNNEGKDLYGTSQITANKNDVASVFYLNEKMSLIGCSYTDIKLTRPSLIHPGVDFLVTASKTYIALDKKLNVYTHTGRPENSWFLPSTVSPTLNQVQNKVFLSGYYHGEYGIKIGDKNELVCTNLQYPIYKITLVDSAYWETAGAYVKEEEETSLGDYWTESIKAGLDYFVIRLKLVNVDCYEGHECTFTFTDGVNQYEMFWNLADWYTKDDQELIGGYAIDYPEEMDCYFSFIDKYGKSSYKDCIGKIFDVKLNGIMIESPDDLKPCSSSEDMIITGCAYIHCMVLVD</sequence>